<evidence type="ECO:0000256" key="1">
    <source>
        <dbReference type="ARBA" id="ARBA00022478"/>
    </source>
</evidence>
<sequence length="139" mass="16110">MSKLTDDDFIEDDDIDEIDEIEEDSIGHEEELTDNVIKNEIVQTGEILLIPEDKKRTSNKLSKAEATRLISVRALQLYHDPQMFLKTKKDHSSTISIAYDELMTRQMPLKIRRCVKKTADNKTCYVEEWDPNVMILPAL</sequence>
<name>A0A5K7XZ79_9VIRU</name>
<organism evidence="3">
    <name type="scientific">Abalone asfa-like virus</name>
    <dbReference type="NCBI Taxonomy" id="2839893"/>
    <lineage>
        <taxon>Viruses</taxon>
        <taxon>Varidnaviria</taxon>
        <taxon>Bamfordvirae</taxon>
        <taxon>Nucleocytoviricota</taxon>
        <taxon>Pokkesviricetes</taxon>
        <taxon>Asfuvirales</taxon>
        <taxon>Asfarviridae</taxon>
    </lineage>
</organism>
<evidence type="ECO:0008006" key="4">
    <source>
        <dbReference type="Google" id="ProtNLM"/>
    </source>
</evidence>
<accession>A0A5K7XZ79</accession>
<dbReference type="GO" id="GO:0000428">
    <property type="term" value="C:DNA-directed RNA polymerase complex"/>
    <property type="evidence" value="ECO:0007669"/>
    <property type="project" value="UniProtKB-KW"/>
</dbReference>
<keyword evidence="1" id="KW-0240">DNA-directed RNA polymerase</keyword>
<dbReference type="EMBL" id="LC506465">
    <property type="protein sequence ID" value="BBO54010.1"/>
    <property type="molecule type" value="Genomic_DNA"/>
</dbReference>
<dbReference type="InterPro" id="IPR036161">
    <property type="entry name" value="RPB6/omega-like_sf"/>
</dbReference>
<keyword evidence="2" id="KW-0804">Transcription</keyword>
<dbReference type="GO" id="GO:0003677">
    <property type="term" value="F:DNA binding"/>
    <property type="evidence" value="ECO:0007669"/>
    <property type="project" value="InterPro"/>
</dbReference>
<evidence type="ECO:0000313" key="3">
    <source>
        <dbReference type="EMBL" id="BBO54010.1"/>
    </source>
</evidence>
<proteinExistence type="predicted"/>
<evidence type="ECO:0000256" key="2">
    <source>
        <dbReference type="ARBA" id="ARBA00023163"/>
    </source>
</evidence>
<dbReference type="SUPFAM" id="SSF63562">
    <property type="entry name" value="RPB6/omega subunit-like"/>
    <property type="match status" value="1"/>
</dbReference>
<dbReference type="GO" id="GO:0006351">
    <property type="term" value="P:DNA-templated transcription"/>
    <property type="evidence" value="ECO:0007669"/>
    <property type="project" value="InterPro"/>
</dbReference>
<protein>
    <recommendedName>
        <fullName evidence="4">DNA-directed RNA polymerase subunit 6 homolog</fullName>
    </recommendedName>
</protein>
<dbReference type="Gene3D" id="3.90.940.10">
    <property type="match status" value="1"/>
</dbReference>
<reference evidence="3" key="1">
    <citation type="journal article" date="2020" name="Sci. Rep.">
        <title>A novel Asfarvirus-like virus identified as a potential cause of mass mortality of abalone.</title>
        <authorList>
            <person name="Matsuyama T."/>
            <person name="Takano T."/>
            <person name="Nishiki I."/>
            <person name="Fujiwara A."/>
            <person name="Kiryu I."/>
            <person name="Inada M."/>
            <person name="Sakai T."/>
            <person name="Terashima S."/>
            <person name="Matsuura Y."/>
            <person name="Isowa K."/>
            <person name="Nakayasu C."/>
        </authorList>
    </citation>
    <scope>NUCLEOTIDE SEQUENCE</scope>
</reference>
<dbReference type="GO" id="GO:0003899">
    <property type="term" value="F:DNA-directed RNA polymerase activity"/>
    <property type="evidence" value="ECO:0007669"/>
    <property type="project" value="InterPro"/>
</dbReference>